<dbReference type="Pfam" id="PF15320">
    <property type="entry name" value="RAM"/>
    <property type="match status" value="1"/>
</dbReference>
<proteinExistence type="predicted"/>
<dbReference type="GO" id="GO:0106005">
    <property type="term" value="P:RNA 5'-cap (guanine-N7)-methylation"/>
    <property type="evidence" value="ECO:0007669"/>
    <property type="project" value="InterPro"/>
</dbReference>
<keyword evidence="3" id="KW-1185">Reference proteome</keyword>
<feature type="compositionally biased region" description="Basic and acidic residues" evidence="1">
    <location>
        <begin position="63"/>
        <end position="75"/>
    </location>
</feature>
<gene>
    <name evidence="2" type="primary">FAM103A1</name>
    <name evidence="2" type="ORF">AWC38_SpisGene13339</name>
</gene>
<evidence type="ECO:0000313" key="2">
    <source>
        <dbReference type="EMBL" id="PFX22156.1"/>
    </source>
</evidence>
<evidence type="ECO:0000313" key="3">
    <source>
        <dbReference type="Proteomes" id="UP000225706"/>
    </source>
</evidence>
<reference evidence="3" key="1">
    <citation type="journal article" date="2017" name="bioRxiv">
        <title>Comparative analysis of the genomes of Stylophora pistillata and Acropora digitifera provides evidence for extensive differences between species of corals.</title>
        <authorList>
            <person name="Voolstra C.R."/>
            <person name="Li Y."/>
            <person name="Liew Y.J."/>
            <person name="Baumgarten S."/>
            <person name="Zoccola D."/>
            <person name="Flot J.-F."/>
            <person name="Tambutte S."/>
            <person name="Allemand D."/>
            <person name="Aranda M."/>
        </authorList>
    </citation>
    <scope>NUCLEOTIDE SEQUENCE [LARGE SCALE GENOMIC DNA]</scope>
</reference>
<feature type="region of interest" description="Disordered" evidence="1">
    <location>
        <begin position="51"/>
        <end position="123"/>
    </location>
</feature>
<protein>
    <submittedName>
        <fullName evidence="2">RNMT-activating mini protein</fullName>
    </submittedName>
</protein>
<organism evidence="2 3">
    <name type="scientific">Stylophora pistillata</name>
    <name type="common">Smooth cauliflower coral</name>
    <dbReference type="NCBI Taxonomy" id="50429"/>
    <lineage>
        <taxon>Eukaryota</taxon>
        <taxon>Metazoa</taxon>
        <taxon>Cnidaria</taxon>
        <taxon>Anthozoa</taxon>
        <taxon>Hexacorallia</taxon>
        <taxon>Scleractinia</taxon>
        <taxon>Astrocoeniina</taxon>
        <taxon>Pocilloporidae</taxon>
        <taxon>Stylophora</taxon>
    </lineage>
</organism>
<feature type="compositionally biased region" description="Basic and acidic residues" evidence="1">
    <location>
        <begin position="82"/>
        <end position="122"/>
    </location>
</feature>
<accession>A0A2B4RYB9</accession>
<dbReference type="AlphaFoldDB" id="A0A2B4RYB9"/>
<dbReference type="InterPro" id="IPR028271">
    <property type="entry name" value="RAMAC"/>
</dbReference>
<dbReference type="EMBL" id="LSMT01000249">
    <property type="protein sequence ID" value="PFX22156.1"/>
    <property type="molecule type" value="Genomic_DNA"/>
</dbReference>
<name>A0A2B4RYB9_STYPI</name>
<dbReference type="OrthoDB" id="5875297at2759"/>
<dbReference type="GO" id="GO:0003723">
    <property type="term" value="F:RNA binding"/>
    <property type="evidence" value="ECO:0007669"/>
    <property type="project" value="InterPro"/>
</dbReference>
<comment type="caution">
    <text evidence="2">The sequence shown here is derived from an EMBL/GenBank/DDBJ whole genome shotgun (WGS) entry which is preliminary data.</text>
</comment>
<sequence length="136" mass="16161">MTTTEETLAEYEKMFAKRFTVEDEEFMKTVNKTQASPPCLTDWLNSGYRESRFQSYGGGNDSRSYERSRHDGGRDHGRRHGEHGDRHVGDRHDSYHHRDGDRYGGRYRDDRGHRAYNDRQKPATEYGSRGYYEFFY</sequence>
<dbReference type="Proteomes" id="UP000225706">
    <property type="component" value="Unassembled WGS sequence"/>
</dbReference>
<dbReference type="GO" id="GO:0031533">
    <property type="term" value="C:mRNA capping enzyme complex"/>
    <property type="evidence" value="ECO:0007669"/>
    <property type="project" value="InterPro"/>
</dbReference>
<evidence type="ECO:0000256" key="1">
    <source>
        <dbReference type="SAM" id="MobiDB-lite"/>
    </source>
</evidence>